<sequence>MKVAKQNLADRLIGWISPKTGLDRLRYRSALSTASGYAGARRDRNVTVNWRGAAASADADTLPDLDELRGRSRDLVRNDPIGQSSIATKVTNVIGAGHMVRPEIDAERLRMTPDQARAWEREALDIWTDWAGCRDCDITRVQTFGELEDLVFRSRLLSGDVFVVRRFKRRAGRLLATAVQVVEADRISNPHWRTDSDDIAGGIEFDEDGAAVAYHVADRYVLDRGLKGSTTWQRIPAYGARGEWQVLHVHNTRWRPDMSRYAPMLAPVITSLKQRSEYTEAELQAAVVSACFAIAMTSEGGDLSEGLKTSGSGGSETKQEIRLTDPGTVFDLLPGESVESFAPGRPSPQFTPFIEAVAQEVGAGTDLPYELLLKKFQASYSASRAALEMAWQFFRVDRAQHVAQFCRPVYEAVISEAVARGLIAAPGFFDNPLMRQAYLRATWMGPARISIDPVKDAKADREYLDMGATSLTAITAARFGLDHRDVRKRRQEDGSEAVGASGSSGEGPDEEDDDDTSDTETAPGARHAI</sequence>
<gene>
    <name evidence="2" type="ORF">OA50_05052</name>
</gene>
<dbReference type="STRING" id="561184.SAMN05216376_105196"/>
<comment type="caution">
    <text evidence="2">The sequence shown here is derived from an EMBL/GenBank/DDBJ whole genome shotgun (WGS) entry which is preliminary data.</text>
</comment>
<dbReference type="PATRIC" id="fig|1515334.3.peg.5075"/>
<dbReference type="NCBIfam" id="TIGR01539">
    <property type="entry name" value="portal_lambda"/>
    <property type="match status" value="1"/>
</dbReference>
<feature type="region of interest" description="Disordered" evidence="1">
    <location>
        <begin position="484"/>
        <end position="529"/>
    </location>
</feature>
<dbReference type="AlphaFoldDB" id="A0A0B3RR55"/>
<organism evidence="2 3">
    <name type="scientific">Mameliella alba</name>
    <dbReference type="NCBI Taxonomy" id="561184"/>
    <lineage>
        <taxon>Bacteria</taxon>
        <taxon>Pseudomonadati</taxon>
        <taxon>Pseudomonadota</taxon>
        <taxon>Alphaproteobacteria</taxon>
        <taxon>Rhodobacterales</taxon>
        <taxon>Roseobacteraceae</taxon>
        <taxon>Mameliella</taxon>
    </lineage>
</organism>
<feature type="compositionally biased region" description="Acidic residues" evidence="1">
    <location>
        <begin position="507"/>
        <end position="518"/>
    </location>
</feature>
<proteinExistence type="predicted"/>
<feature type="compositionally biased region" description="Basic and acidic residues" evidence="1">
    <location>
        <begin position="484"/>
        <end position="493"/>
    </location>
</feature>
<evidence type="ECO:0000313" key="3">
    <source>
        <dbReference type="Proteomes" id="UP000030960"/>
    </source>
</evidence>
<name>A0A0B3RR55_9RHOB</name>
<dbReference type="RefSeq" id="WP_052244840.1">
    <property type="nucleotide sequence ID" value="NZ_JSUQ01000027.1"/>
</dbReference>
<dbReference type="EMBL" id="JSUQ01000027">
    <property type="protein sequence ID" value="KHQ50377.1"/>
    <property type="molecule type" value="Genomic_DNA"/>
</dbReference>
<dbReference type="Proteomes" id="UP000030960">
    <property type="component" value="Unassembled WGS sequence"/>
</dbReference>
<evidence type="ECO:0000256" key="1">
    <source>
        <dbReference type="SAM" id="MobiDB-lite"/>
    </source>
</evidence>
<reference evidence="2 3" key="1">
    <citation type="submission" date="2014-10" db="EMBL/GenBank/DDBJ databases">
        <title>Genome sequence of Ponticoccus sp. strain UMTAT08 isolated from clonal culture of toxic dinoflagellate Alexandrium tamiyavanichii.</title>
        <authorList>
            <person name="Gan H.Y."/>
            <person name="Muhd D.-D."/>
            <person name="Mohd Noor M.E."/>
            <person name="Yeong Y.S."/>
            <person name="Usup G."/>
        </authorList>
    </citation>
    <scope>NUCLEOTIDE SEQUENCE [LARGE SCALE GENOMIC DNA]</scope>
    <source>
        <strain evidence="2 3">UMTAT08</strain>
    </source>
</reference>
<keyword evidence="3" id="KW-1185">Reference proteome</keyword>
<dbReference type="OrthoDB" id="9770450at2"/>
<dbReference type="Pfam" id="PF05136">
    <property type="entry name" value="Phage_portal_2"/>
    <property type="match status" value="1"/>
</dbReference>
<evidence type="ECO:0000313" key="2">
    <source>
        <dbReference type="EMBL" id="KHQ50377.1"/>
    </source>
</evidence>
<dbReference type="GO" id="GO:0005198">
    <property type="term" value="F:structural molecule activity"/>
    <property type="evidence" value="ECO:0007669"/>
    <property type="project" value="InterPro"/>
</dbReference>
<accession>A0A0B3RR55</accession>
<protein>
    <submittedName>
        <fullName evidence="2">Phage portal protein, lambda family</fullName>
    </submittedName>
</protein>
<dbReference type="InterPro" id="IPR006429">
    <property type="entry name" value="Phage_lambda_portal"/>
</dbReference>
<dbReference type="GO" id="GO:0019068">
    <property type="term" value="P:virion assembly"/>
    <property type="evidence" value="ECO:0007669"/>
    <property type="project" value="InterPro"/>
</dbReference>